<dbReference type="AlphaFoldDB" id="A0A427B8V1"/>
<sequence length="210" mass="22408">MASSPSTISGFTSAPSSSSVPLPQVGGHRSSGSKSGRFKPCSSSLGIMTQTDIKALKASEVKKSCHDFDSTLTVEYVVMVRKHNNILDEYALHASSSVQCPYHVYHGGFSISVDALEARLRGRHQSGFLGYVAYPPFLAHALVHDLFSLIVWVAEMVNLDLIHGAPKIGGCPRSASRALTPVAPTVQLSSNIEEVRAESIVKEGIKASGK</sequence>
<reference evidence="2 3" key="1">
    <citation type="journal article" date="2014" name="Agronomy (Basel)">
        <title>A Draft Genome Sequence for Ensete ventricosum, the Drought-Tolerant Tree Against Hunger.</title>
        <authorList>
            <person name="Harrison J."/>
            <person name="Moore K.A."/>
            <person name="Paszkiewicz K."/>
            <person name="Jones T."/>
            <person name="Grant M."/>
            <person name="Ambacheew D."/>
            <person name="Muzemil S."/>
            <person name="Studholme D.J."/>
        </authorList>
    </citation>
    <scope>NUCLEOTIDE SEQUENCE [LARGE SCALE GENOMIC DNA]</scope>
</reference>
<dbReference type="EMBL" id="AMZH03000205">
    <property type="protein sequence ID" value="RRT84940.1"/>
    <property type="molecule type" value="Genomic_DNA"/>
</dbReference>
<gene>
    <name evidence="2" type="ORF">B296_00012679</name>
</gene>
<protein>
    <submittedName>
        <fullName evidence="2">Uncharacterized protein</fullName>
    </submittedName>
</protein>
<evidence type="ECO:0000256" key="1">
    <source>
        <dbReference type="SAM" id="MobiDB-lite"/>
    </source>
</evidence>
<evidence type="ECO:0000313" key="3">
    <source>
        <dbReference type="Proteomes" id="UP000287651"/>
    </source>
</evidence>
<feature type="compositionally biased region" description="Low complexity" evidence="1">
    <location>
        <begin position="26"/>
        <end position="35"/>
    </location>
</feature>
<evidence type="ECO:0000313" key="2">
    <source>
        <dbReference type="EMBL" id="RRT84940.1"/>
    </source>
</evidence>
<organism evidence="2 3">
    <name type="scientific">Ensete ventricosum</name>
    <name type="common">Abyssinian banana</name>
    <name type="synonym">Musa ensete</name>
    <dbReference type="NCBI Taxonomy" id="4639"/>
    <lineage>
        <taxon>Eukaryota</taxon>
        <taxon>Viridiplantae</taxon>
        <taxon>Streptophyta</taxon>
        <taxon>Embryophyta</taxon>
        <taxon>Tracheophyta</taxon>
        <taxon>Spermatophyta</taxon>
        <taxon>Magnoliopsida</taxon>
        <taxon>Liliopsida</taxon>
        <taxon>Zingiberales</taxon>
        <taxon>Musaceae</taxon>
        <taxon>Ensete</taxon>
    </lineage>
</organism>
<feature type="compositionally biased region" description="Polar residues" evidence="1">
    <location>
        <begin position="1"/>
        <end position="21"/>
    </location>
</feature>
<comment type="caution">
    <text evidence="2">The sequence shown here is derived from an EMBL/GenBank/DDBJ whole genome shotgun (WGS) entry which is preliminary data.</text>
</comment>
<accession>A0A427B8V1</accession>
<feature type="region of interest" description="Disordered" evidence="1">
    <location>
        <begin position="1"/>
        <end position="41"/>
    </location>
</feature>
<name>A0A427B8V1_ENSVE</name>
<dbReference type="Proteomes" id="UP000287651">
    <property type="component" value="Unassembled WGS sequence"/>
</dbReference>
<proteinExistence type="predicted"/>